<reference evidence="6" key="1">
    <citation type="journal article" date="2017" name="Proc. Natl. Acad. Sci. U.S.A.">
        <title>Simulation of Deepwater Horizon oil plume reveals substrate specialization within a complex community of hydrocarbon-degraders.</title>
        <authorList>
            <person name="Hu P."/>
            <person name="Dubinsky E.A."/>
            <person name="Probst A.J."/>
            <person name="Wang J."/>
            <person name="Sieber C.M.K."/>
            <person name="Tom L.M."/>
            <person name="Gardinali P."/>
            <person name="Banfield J.F."/>
            <person name="Atlas R.M."/>
            <person name="Andersen G.L."/>
        </authorList>
    </citation>
    <scope>NUCLEOTIDE SEQUENCE [LARGE SCALE GENOMIC DNA]</scope>
</reference>
<dbReference type="Pfam" id="PF03588">
    <property type="entry name" value="Leu_Phe_trans"/>
    <property type="match status" value="1"/>
</dbReference>
<evidence type="ECO:0000313" key="5">
    <source>
        <dbReference type="EMBL" id="OUS15447.1"/>
    </source>
</evidence>
<comment type="caution">
    <text evidence="5">The sequence shown here is derived from an EMBL/GenBank/DDBJ whole genome shotgun (WGS) entry which is preliminary data.</text>
</comment>
<dbReference type="SUPFAM" id="SSF55729">
    <property type="entry name" value="Acyl-CoA N-acyltransferases (Nat)"/>
    <property type="match status" value="1"/>
</dbReference>
<dbReference type="InterPro" id="IPR016181">
    <property type="entry name" value="Acyl_CoA_acyltransferase"/>
</dbReference>
<comment type="catalytic activity">
    <reaction evidence="4">
        <text>N-terminal L-arginyl-[protein] + L-leucyl-tRNA(Leu) = N-terminal L-leucyl-L-arginyl-[protein] + tRNA(Leu) + H(+)</text>
        <dbReference type="Rhea" id="RHEA:50416"/>
        <dbReference type="Rhea" id="RHEA-COMP:9613"/>
        <dbReference type="Rhea" id="RHEA-COMP:9622"/>
        <dbReference type="Rhea" id="RHEA-COMP:12672"/>
        <dbReference type="Rhea" id="RHEA-COMP:12673"/>
        <dbReference type="ChEBI" id="CHEBI:15378"/>
        <dbReference type="ChEBI" id="CHEBI:64719"/>
        <dbReference type="ChEBI" id="CHEBI:78442"/>
        <dbReference type="ChEBI" id="CHEBI:78494"/>
        <dbReference type="ChEBI" id="CHEBI:133044"/>
        <dbReference type="EC" id="2.3.2.6"/>
    </reaction>
</comment>
<keyword evidence="1 4" id="KW-0963">Cytoplasm</keyword>
<dbReference type="Gene3D" id="3.40.630.70">
    <property type="entry name" value="Leucyl/phenylalanyl-tRNA-protein transferase, C-terminal domain"/>
    <property type="match status" value="1"/>
</dbReference>
<dbReference type="GO" id="GO:0005737">
    <property type="term" value="C:cytoplasm"/>
    <property type="evidence" value="ECO:0007669"/>
    <property type="project" value="UniProtKB-SubCell"/>
</dbReference>
<accession>A0A1Z8AYQ2</accession>
<dbReference type="EC" id="2.3.2.6" evidence="4"/>
<gene>
    <name evidence="4" type="primary">aat</name>
    <name evidence="5" type="ORF">A9Q93_06800</name>
</gene>
<dbReference type="InterPro" id="IPR004616">
    <property type="entry name" value="Leu/Phe-tRNA_Trfase"/>
</dbReference>
<dbReference type="GO" id="GO:0030163">
    <property type="term" value="P:protein catabolic process"/>
    <property type="evidence" value="ECO:0007669"/>
    <property type="project" value="UniProtKB-UniRule"/>
</dbReference>
<dbReference type="NCBIfam" id="TIGR00667">
    <property type="entry name" value="aat"/>
    <property type="match status" value="1"/>
</dbReference>
<proteinExistence type="inferred from homology"/>
<keyword evidence="2 4" id="KW-0808">Transferase</keyword>
<comment type="catalytic activity">
    <reaction evidence="4">
        <text>L-phenylalanyl-tRNA(Phe) + an N-terminal L-alpha-aminoacyl-[protein] = an N-terminal L-phenylalanyl-L-alpha-aminoacyl-[protein] + tRNA(Phe)</text>
        <dbReference type="Rhea" id="RHEA:43632"/>
        <dbReference type="Rhea" id="RHEA-COMP:9668"/>
        <dbReference type="Rhea" id="RHEA-COMP:9699"/>
        <dbReference type="Rhea" id="RHEA-COMP:10636"/>
        <dbReference type="Rhea" id="RHEA-COMP:10637"/>
        <dbReference type="ChEBI" id="CHEBI:78442"/>
        <dbReference type="ChEBI" id="CHEBI:78531"/>
        <dbReference type="ChEBI" id="CHEBI:78597"/>
        <dbReference type="ChEBI" id="CHEBI:83561"/>
        <dbReference type="EC" id="2.3.2.6"/>
    </reaction>
</comment>
<dbReference type="RefSeq" id="WP_303686654.1">
    <property type="nucleotide sequence ID" value="NZ_CAJXYO010000001.1"/>
</dbReference>
<comment type="subcellular location">
    <subcellularLocation>
        <location evidence="4">Cytoplasm</location>
    </subcellularLocation>
</comment>
<dbReference type="AlphaFoldDB" id="A0A1Z8AYQ2"/>
<evidence type="ECO:0000313" key="6">
    <source>
        <dbReference type="Proteomes" id="UP000196102"/>
    </source>
</evidence>
<dbReference type="EMBL" id="MAAX01000108">
    <property type="protein sequence ID" value="OUS15447.1"/>
    <property type="molecule type" value="Genomic_DNA"/>
</dbReference>
<keyword evidence="3 4" id="KW-0012">Acyltransferase</keyword>
<comment type="function">
    <text evidence="4">Functions in the N-end rule pathway of protein degradation where it conjugates Leu, Phe and, less efficiently, Met from aminoacyl-tRNAs to the N-termini of proteins containing an N-terminal arginine or lysine.</text>
</comment>
<evidence type="ECO:0000256" key="1">
    <source>
        <dbReference type="ARBA" id="ARBA00022490"/>
    </source>
</evidence>
<dbReference type="Gene3D" id="3.30.70.3550">
    <property type="entry name" value="Leucyl/phenylalanyl-tRNA-protein transferase, N-terminal domain"/>
    <property type="match status" value="1"/>
</dbReference>
<dbReference type="PANTHER" id="PTHR30098:SF2">
    <property type="entry name" value="LEUCYL_PHENYLALANYL-TRNA--PROTEIN TRANSFERASE"/>
    <property type="match status" value="1"/>
</dbReference>
<evidence type="ECO:0000256" key="3">
    <source>
        <dbReference type="ARBA" id="ARBA00023315"/>
    </source>
</evidence>
<dbReference type="Proteomes" id="UP000196102">
    <property type="component" value="Unassembled WGS sequence"/>
</dbReference>
<protein>
    <recommendedName>
        <fullName evidence="4">Leucyl/phenylalanyl-tRNA--protein transferase</fullName>
        <ecNumber evidence="4">2.3.2.6</ecNumber>
    </recommendedName>
    <alternativeName>
        <fullName evidence="4">L/F-transferase</fullName>
    </alternativeName>
    <alternativeName>
        <fullName evidence="4">Leucyltransferase</fullName>
    </alternativeName>
    <alternativeName>
        <fullName evidence="4">Phenyalanyltransferase</fullName>
    </alternativeName>
</protein>
<evidence type="ECO:0000256" key="2">
    <source>
        <dbReference type="ARBA" id="ARBA00022679"/>
    </source>
</evidence>
<dbReference type="InterPro" id="IPR042203">
    <property type="entry name" value="Leu/Phe-tRNA_Trfase_C"/>
</dbReference>
<sequence>MYLLDESLFFPDPNVTPDHGLAAIGGDLSVERLLLAYNSGYFPWYNDGEPICWWSPDPRMVFDLKSDRPMRITKSMRQSKRNRGYEIRENTCFTDVMKHCGMVKRNDQDGTWINKDMLDAYSKLHELDHAKSVEIFKDNELVGGLYGIDIPDKKIFCGESMFSLATDASKIAFMHLVEKLQQLDYHLIDAQVYNDHLASLGGAEMDREVFLDYLK</sequence>
<name>A0A1Z8AYQ2_9FLAO</name>
<comment type="catalytic activity">
    <reaction evidence="4">
        <text>N-terminal L-lysyl-[protein] + L-leucyl-tRNA(Leu) = N-terminal L-leucyl-L-lysyl-[protein] + tRNA(Leu) + H(+)</text>
        <dbReference type="Rhea" id="RHEA:12340"/>
        <dbReference type="Rhea" id="RHEA-COMP:9613"/>
        <dbReference type="Rhea" id="RHEA-COMP:9622"/>
        <dbReference type="Rhea" id="RHEA-COMP:12670"/>
        <dbReference type="Rhea" id="RHEA-COMP:12671"/>
        <dbReference type="ChEBI" id="CHEBI:15378"/>
        <dbReference type="ChEBI" id="CHEBI:65249"/>
        <dbReference type="ChEBI" id="CHEBI:78442"/>
        <dbReference type="ChEBI" id="CHEBI:78494"/>
        <dbReference type="ChEBI" id="CHEBI:133043"/>
        <dbReference type="EC" id="2.3.2.6"/>
    </reaction>
</comment>
<dbReference type="PANTHER" id="PTHR30098">
    <property type="entry name" value="LEUCYL/PHENYLALANYL-TRNA--PROTEIN TRANSFERASE"/>
    <property type="match status" value="1"/>
</dbReference>
<organism evidence="5 6">
    <name type="scientific">Nonlabens dokdonensis</name>
    <dbReference type="NCBI Taxonomy" id="328515"/>
    <lineage>
        <taxon>Bacteria</taxon>
        <taxon>Pseudomonadati</taxon>
        <taxon>Bacteroidota</taxon>
        <taxon>Flavobacteriia</taxon>
        <taxon>Flavobacteriales</taxon>
        <taxon>Flavobacteriaceae</taxon>
        <taxon>Nonlabens</taxon>
    </lineage>
</organism>
<dbReference type="InterPro" id="IPR042221">
    <property type="entry name" value="Leu/Phe-tRNA_Trfase_N"/>
</dbReference>
<dbReference type="HAMAP" id="MF_00688">
    <property type="entry name" value="Leu_Phe_trans"/>
    <property type="match status" value="1"/>
</dbReference>
<evidence type="ECO:0000256" key="4">
    <source>
        <dbReference type="HAMAP-Rule" id="MF_00688"/>
    </source>
</evidence>
<dbReference type="GO" id="GO:0008914">
    <property type="term" value="F:leucyl-tRNA--protein transferase activity"/>
    <property type="evidence" value="ECO:0007669"/>
    <property type="project" value="UniProtKB-UniRule"/>
</dbReference>
<comment type="similarity">
    <text evidence="4">Belongs to the L/F-transferase family.</text>
</comment>